<evidence type="ECO:0000313" key="1">
    <source>
        <dbReference type="EMBL" id="KAB8079424.1"/>
    </source>
</evidence>
<dbReference type="InterPro" id="IPR050565">
    <property type="entry name" value="LYPA1-2/EST-like"/>
</dbReference>
<sequence>MCPWFDAYSLDGIHERQDLQIDGLKESVSHIMNTLKNEIDILGGKTSHVCLGGISQWMTTALWTLFCAADQIRQPVGGCPGFCGWLPFAKQVKNLVQRSQKSNALDKQLIQRLVADSFHRTISDCELSQVNETVDIPILTTPVFLSHGSDDARVSVDLGRQAARVLQQTHMSVQRHEFSGAEGDGHWIKEPEGFDQTINSLREATTTLS</sequence>
<dbReference type="EMBL" id="ML732150">
    <property type="protein sequence ID" value="KAB8079424.1"/>
    <property type="molecule type" value="Genomic_DNA"/>
</dbReference>
<dbReference type="OrthoDB" id="2418081at2759"/>
<dbReference type="PANTHER" id="PTHR10655">
    <property type="entry name" value="LYSOPHOSPHOLIPASE-RELATED"/>
    <property type="match status" value="1"/>
</dbReference>
<evidence type="ECO:0008006" key="3">
    <source>
        <dbReference type="Google" id="ProtNLM"/>
    </source>
</evidence>
<gene>
    <name evidence="1" type="ORF">BDV29DRAFT_164381</name>
</gene>
<evidence type="ECO:0000313" key="2">
    <source>
        <dbReference type="Proteomes" id="UP000326565"/>
    </source>
</evidence>
<proteinExistence type="predicted"/>
<organism evidence="1 2">
    <name type="scientific">Aspergillus leporis</name>
    <dbReference type="NCBI Taxonomy" id="41062"/>
    <lineage>
        <taxon>Eukaryota</taxon>
        <taxon>Fungi</taxon>
        <taxon>Dikarya</taxon>
        <taxon>Ascomycota</taxon>
        <taxon>Pezizomycotina</taxon>
        <taxon>Eurotiomycetes</taxon>
        <taxon>Eurotiomycetidae</taxon>
        <taxon>Eurotiales</taxon>
        <taxon>Aspergillaceae</taxon>
        <taxon>Aspergillus</taxon>
        <taxon>Aspergillus subgen. Circumdati</taxon>
    </lineage>
</organism>
<protein>
    <recommendedName>
        <fullName evidence="3">Alpha/Beta hydrolase protein</fullName>
    </recommendedName>
</protein>
<dbReference type="GO" id="GO:0005737">
    <property type="term" value="C:cytoplasm"/>
    <property type="evidence" value="ECO:0007669"/>
    <property type="project" value="TreeGrafter"/>
</dbReference>
<dbReference type="PANTHER" id="PTHR10655:SF63">
    <property type="entry name" value="PHOSPHOLIPASE_CARBOXYLESTERASE_THIOESTERASE DOMAIN-CONTAINING PROTEIN"/>
    <property type="match status" value="1"/>
</dbReference>
<dbReference type="InterPro" id="IPR029058">
    <property type="entry name" value="AB_hydrolase_fold"/>
</dbReference>
<dbReference type="GO" id="GO:0052689">
    <property type="term" value="F:carboxylic ester hydrolase activity"/>
    <property type="evidence" value="ECO:0007669"/>
    <property type="project" value="TreeGrafter"/>
</dbReference>
<name>A0A5N5XIK8_9EURO</name>
<dbReference type="Gene3D" id="3.40.50.1820">
    <property type="entry name" value="alpha/beta hydrolase"/>
    <property type="match status" value="1"/>
</dbReference>
<dbReference type="GO" id="GO:0008474">
    <property type="term" value="F:palmitoyl-(protein) hydrolase activity"/>
    <property type="evidence" value="ECO:0007669"/>
    <property type="project" value="TreeGrafter"/>
</dbReference>
<reference evidence="1 2" key="1">
    <citation type="submission" date="2019-04" db="EMBL/GenBank/DDBJ databases">
        <title>Friends and foes A comparative genomics study of 23 Aspergillus species from section Flavi.</title>
        <authorList>
            <consortium name="DOE Joint Genome Institute"/>
            <person name="Kjaerbolling I."/>
            <person name="Vesth T."/>
            <person name="Frisvad J.C."/>
            <person name="Nybo J.L."/>
            <person name="Theobald S."/>
            <person name="Kildgaard S."/>
            <person name="Isbrandt T."/>
            <person name="Kuo A."/>
            <person name="Sato A."/>
            <person name="Lyhne E.K."/>
            <person name="Kogle M.E."/>
            <person name="Wiebenga A."/>
            <person name="Kun R.S."/>
            <person name="Lubbers R.J."/>
            <person name="Makela M.R."/>
            <person name="Barry K."/>
            <person name="Chovatia M."/>
            <person name="Clum A."/>
            <person name="Daum C."/>
            <person name="Haridas S."/>
            <person name="He G."/>
            <person name="LaButti K."/>
            <person name="Lipzen A."/>
            <person name="Mondo S."/>
            <person name="Riley R."/>
            <person name="Salamov A."/>
            <person name="Simmons B.A."/>
            <person name="Magnuson J.K."/>
            <person name="Henrissat B."/>
            <person name="Mortensen U.H."/>
            <person name="Larsen T.O."/>
            <person name="Devries R.P."/>
            <person name="Grigoriev I.V."/>
            <person name="Machida M."/>
            <person name="Baker S.E."/>
            <person name="Andersen M.R."/>
        </authorList>
    </citation>
    <scope>NUCLEOTIDE SEQUENCE [LARGE SCALE GENOMIC DNA]</scope>
    <source>
        <strain evidence="1 2">CBS 151.66</strain>
    </source>
</reference>
<keyword evidence="2" id="KW-1185">Reference proteome</keyword>
<accession>A0A5N5XIK8</accession>
<dbReference type="Proteomes" id="UP000326565">
    <property type="component" value="Unassembled WGS sequence"/>
</dbReference>
<dbReference type="SUPFAM" id="SSF53474">
    <property type="entry name" value="alpha/beta-Hydrolases"/>
    <property type="match status" value="1"/>
</dbReference>
<dbReference type="AlphaFoldDB" id="A0A5N5XIK8"/>